<name>A0ACB5R564_9BURK</name>
<accession>A0ACB5R564</accession>
<sequence length="61" mass="6881">MSKPTHFSTLNSMLVIVPADTEENLQQLFDFIEQRFCVALVTRTADGGLIGSTHLTKYRTH</sequence>
<reference evidence="1" key="1">
    <citation type="submission" date="2021-09" db="EMBL/GenBank/DDBJ databases">
        <title>Isolation and characterization of 3-chlorobenzoate degrading bacteria from soils in Shizuoka.</title>
        <authorList>
            <person name="Ifat A."/>
            <person name="Ogawa N."/>
            <person name="Kimbara K."/>
            <person name="Moriuchi R."/>
            <person name="Dohra H."/>
            <person name="Shintani M."/>
        </authorList>
    </citation>
    <scope>NUCLEOTIDE SEQUENCE</scope>
    <source>
        <strain evidence="1">19CS2-2</strain>
    </source>
</reference>
<organism evidence="1 2">
    <name type="scientific">Caballeronia novacaledonica</name>
    <dbReference type="NCBI Taxonomy" id="1544861"/>
    <lineage>
        <taxon>Bacteria</taxon>
        <taxon>Pseudomonadati</taxon>
        <taxon>Pseudomonadota</taxon>
        <taxon>Betaproteobacteria</taxon>
        <taxon>Burkholderiales</taxon>
        <taxon>Burkholderiaceae</taxon>
        <taxon>Caballeronia</taxon>
    </lineage>
</organism>
<proteinExistence type="predicted"/>
<dbReference type="Proteomes" id="UP001055013">
    <property type="component" value="Unassembled WGS sequence"/>
</dbReference>
<protein>
    <submittedName>
        <fullName evidence="1">Uncharacterized protein</fullName>
    </submittedName>
</protein>
<evidence type="ECO:0000313" key="1">
    <source>
        <dbReference type="EMBL" id="GJH22488.1"/>
    </source>
</evidence>
<keyword evidence="2" id="KW-1185">Reference proteome</keyword>
<dbReference type="EMBL" id="BPUR01000041">
    <property type="protein sequence ID" value="GJH22488.1"/>
    <property type="molecule type" value="Genomic_DNA"/>
</dbReference>
<gene>
    <name evidence="1" type="ORF">CBA19CS22_38120</name>
</gene>
<evidence type="ECO:0000313" key="2">
    <source>
        <dbReference type="Proteomes" id="UP001055013"/>
    </source>
</evidence>
<comment type="caution">
    <text evidence="1">The sequence shown here is derived from an EMBL/GenBank/DDBJ whole genome shotgun (WGS) entry which is preliminary data.</text>
</comment>